<dbReference type="GO" id="GO:0016020">
    <property type="term" value="C:membrane"/>
    <property type="evidence" value="ECO:0007669"/>
    <property type="project" value="UniProtKB-SubCell"/>
</dbReference>
<comment type="subcellular location">
    <subcellularLocation>
        <location evidence="1">Membrane</location>
    </subcellularLocation>
</comment>
<comment type="caution">
    <text evidence="6">The sequence shown here is derived from an EMBL/GenBank/DDBJ whole genome shotgun (WGS) entry which is preliminary data.</text>
</comment>
<accession>A0A4R0KYC7</accession>
<dbReference type="EMBL" id="SJKB01000001">
    <property type="protein sequence ID" value="TCC65680.1"/>
    <property type="molecule type" value="Genomic_DNA"/>
</dbReference>
<proteinExistence type="predicted"/>
<dbReference type="InterPro" id="IPR007593">
    <property type="entry name" value="CD225/Dispanin_fam"/>
</dbReference>
<evidence type="ECO:0000313" key="7">
    <source>
        <dbReference type="Proteomes" id="UP000291144"/>
    </source>
</evidence>
<keyword evidence="4 5" id="KW-0472">Membrane</keyword>
<protein>
    <submittedName>
        <fullName evidence="6">CD225/dispanin family protein</fullName>
    </submittedName>
</protein>
<dbReference type="Proteomes" id="UP000291144">
    <property type="component" value="Unassembled WGS sequence"/>
</dbReference>
<feature type="transmembrane region" description="Helical" evidence="5">
    <location>
        <begin position="82"/>
        <end position="105"/>
    </location>
</feature>
<dbReference type="AlphaFoldDB" id="A0A4R0KYC7"/>
<evidence type="ECO:0000313" key="6">
    <source>
        <dbReference type="EMBL" id="TCC65680.1"/>
    </source>
</evidence>
<organism evidence="6 7">
    <name type="scientific">Kribbella pittospori</name>
    <dbReference type="NCBI Taxonomy" id="722689"/>
    <lineage>
        <taxon>Bacteria</taxon>
        <taxon>Bacillati</taxon>
        <taxon>Actinomycetota</taxon>
        <taxon>Actinomycetes</taxon>
        <taxon>Propionibacteriales</taxon>
        <taxon>Kribbellaceae</taxon>
        <taxon>Kribbella</taxon>
    </lineage>
</organism>
<keyword evidence="2 5" id="KW-0812">Transmembrane</keyword>
<feature type="transmembrane region" description="Helical" evidence="5">
    <location>
        <begin position="36"/>
        <end position="61"/>
    </location>
</feature>
<keyword evidence="3 5" id="KW-1133">Transmembrane helix</keyword>
<gene>
    <name evidence="6" type="ORF">E0H73_01710</name>
</gene>
<keyword evidence="7" id="KW-1185">Reference proteome</keyword>
<dbReference type="InterPro" id="IPR051423">
    <property type="entry name" value="CD225/Dispanin"/>
</dbReference>
<dbReference type="PANTHER" id="PTHR14948:SF44">
    <property type="entry name" value="PROLINE-RICH TRANSMEMBRANE PROTEIN 1-LIKE"/>
    <property type="match status" value="1"/>
</dbReference>
<dbReference type="PANTHER" id="PTHR14948">
    <property type="entry name" value="NG5"/>
    <property type="match status" value="1"/>
</dbReference>
<evidence type="ECO:0000256" key="1">
    <source>
        <dbReference type="ARBA" id="ARBA00004370"/>
    </source>
</evidence>
<evidence type="ECO:0000256" key="3">
    <source>
        <dbReference type="ARBA" id="ARBA00022989"/>
    </source>
</evidence>
<dbReference type="OrthoDB" id="9815705at2"/>
<dbReference type="Pfam" id="PF04505">
    <property type="entry name" value="CD225"/>
    <property type="match status" value="1"/>
</dbReference>
<evidence type="ECO:0000256" key="4">
    <source>
        <dbReference type="ARBA" id="ARBA00023136"/>
    </source>
</evidence>
<name>A0A4R0KYC7_9ACTN</name>
<evidence type="ECO:0000256" key="2">
    <source>
        <dbReference type="ARBA" id="ARBA00022692"/>
    </source>
</evidence>
<reference evidence="6 7" key="1">
    <citation type="submission" date="2019-02" db="EMBL/GenBank/DDBJ databases">
        <title>Kribbella capetownensis sp. nov. and Kribbella speibonae sp. nov., isolated from soil.</title>
        <authorList>
            <person name="Curtis S.M."/>
            <person name="Norton I."/>
            <person name="Everest G.J."/>
            <person name="Meyers P.R."/>
        </authorList>
    </citation>
    <scope>NUCLEOTIDE SEQUENCE [LARGE SCALE GENOMIC DNA]</scope>
    <source>
        <strain evidence="6 7">NRRL B-24813</strain>
    </source>
</reference>
<sequence length="109" mass="11386">MSNVVERRSVVVKLGTVVVSPSRTRSPEPSPVRSHLAAAVVCTLVCFAPLGVAAVVCAGNVRTRLALGDIEGARRASRTAKWLCWTSVAVTVGFLLVIVVGAGSYSDVH</sequence>
<dbReference type="RefSeq" id="WP_131350275.1">
    <property type="nucleotide sequence ID" value="NZ_SJKB01000001.1"/>
</dbReference>
<evidence type="ECO:0000256" key="5">
    <source>
        <dbReference type="SAM" id="Phobius"/>
    </source>
</evidence>